<protein>
    <submittedName>
        <fullName evidence="2">Uncharacterized protein</fullName>
    </submittedName>
</protein>
<name>A0A915KLX4_ROMCU</name>
<evidence type="ECO:0000313" key="1">
    <source>
        <dbReference type="Proteomes" id="UP000887565"/>
    </source>
</evidence>
<evidence type="ECO:0000313" key="2">
    <source>
        <dbReference type="WBParaSite" id="nRc.2.0.1.t39033-RA"/>
    </source>
</evidence>
<organism evidence="1 2">
    <name type="scientific">Romanomermis culicivorax</name>
    <name type="common">Nematode worm</name>
    <dbReference type="NCBI Taxonomy" id="13658"/>
    <lineage>
        <taxon>Eukaryota</taxon>
        <taxon>Metazoa</taxon>
        <taxon>Ecdysozoa</taxon>
        <taxon>Nematoda</taxon>
        <taxon>Enoplea</taxon>
        <taxon>Dorylaimia</taxon>
        <taxon>Mermithida</taxon>
        <taxon>Mermithoidea</taxon>
        <taxon>Mermithidae</taxon>
        <taxon>Romanomermis</taxon>
    </lineage>
</organism>
<sequence>MQSKERNRMEEKYSYLFRFGWRLPSVVFGKIALYFPTEIEFLIRSFRSERTIMFRLDVTVGISESSRYPFPSKVDLQAERFDPFRSVGKSNYAFRPKVNYQAVDHSFRSVGKDKCKSALYLFFPTERKRAKEKFSFS</sequence>
<proteinExistence type="predicted"/>
<dbReference type="WBParaSite" id="nRc.2.0.1.t39033-RA">
    <property type="protein sequence ID" value="nRc.2.0.1.t39033-RA"/>
    <property type="gene ID" value="nRc.2.0.1.g39033"/>
</dbReference>
<keyword evidence="1" id="KW-1185">Reference proteome</keyword>
<reference evidence="2" key="1">
    <citation type="submission" date="2022-11" db="UniProtKB">
        <authorList>
            <consortium name="WormBaseParasite"/>
        </authorList>
    </citation>
    <scope>IDENTIFICATION</scope>
</reference>
<dbReference type="Proteomes" id="UP000887565">
    <property type="component" value="Unplaced"/>
</dbReference>
<accession>A0A915KLX4</accession>
<dbReference type="AlphaFoldDB" id="A0A915KLX4"/>